<sequence length="320" mass="33557">MRALLFVSFLAVAGPALSETVTLSPVMLPEWKAVYGRIETKETIPARARIGGTIRSLSVSEGDTVTEGQEIAVVHDDKIEFQIAAYDAQIAALKAQLETAETELKRGETLVERGVATVQRLDQLRTAVDVVRGQISATEAQRDISVQQATEGRVLAPAAGKILTVPVTPGAVVLPGEPVATIGGGGFFLRLSVPERHATALAEGDAIRITTDSGENEGRIAKLYPQIDNGRVTADVEVAGLDTAYVNARVLVQLPVSEREALLVPAAAVATRSGIDFVTVSEAGQEAERAVVTGETVVTDSAEMVEILSGLAAGDTVVTP</sequence>
<gene>
    <name evidence="8" type="ORF">OEZ71_05185</name>
</gene>
<evidence type="ECO:0000256" key="5">
    <source>
        <dbReference type="SAM" id="SignalP"/>
    </source>
</evidence>
<dbReference type="Pfam" id="PF25917">
    <property type="entry name" value="BSH_RND"/>
    <property type="match status" value="1"/>
</dbReference>
<evidence type="ECO:0000313" key="9">
    <source>
        <dbReference type="Proteomes" id="UP001652564"/>
    </source>
</evidence>
<dbReference type="Gene3D" id="1.10.287.470">
    <property type="entry name" value="Helix hairpin bin"/>
    <property type="match status" value="1"/>
</dbReference>
<evidence type="ECO:0000256" key="4">
    <source>
        <dbReference type="SAM" id="Coils"/>
    </source>
</evidence>
<feature type="chain" id="PRO_5045916903" evidence="5">
    <location>
        <begin position="19"/>
        <end position="320"/>
    </location>
</feature>
<dbReference type="RefSeq" id="WP_263738847.1">
    <property type="nucleotide sequence ID" value="NZ_JAOWKZ010000001.1"/>
</dbReference>
<feature type="signal peptide" evidence="5">
    <location>
        <begin position="1"/>
        <end position="18"/>
    </location>
</feature>
<evidence type="ECO:0000256" key="1">
    <source>
        <dbReference type="ARBA" id="ARBA00004196"/>
    </source>
</evidence>
<protein>
    <submittedName>
        <fullName evidence="8">Efflux RND transporter periplasmic adaptor subunit</fullName>
    </submittedName>
</protein>
<evidence type="ECO:0000259" key="7">
    <source>
        <dbReference type="Pfam" id="PF25967"/>
    </source>
</evidence>
<feature type="domain" description="Multidrug resistance protein MdtA-like C-terminal permuted SH3" evidence="7">
    <location>
        <begin position="261"/>
        <end position="319"/>
    </location>
</feature>
<dbReference type="InterPro" id="IPR058627">
    <property type="entry name" value="MdtA-like_C"/>
</dbReference>
<name>A0ABT2ZKN0_9RHOB</name>
<dbReference type="SUPFAM" id="SSF111369">
    <property type="entry name" value="HlyD-like secretion proteins"/>
    <property type="match status" value="1"/>
</dbReference>
<evidence type="ECO:0000313" key="8">
    <source>
        <dbReference type="EMBL" id="MCV2871682.1"/>
    </source>
</evidence>
<dbReference type="Gene3D" id="2.40.420.20">
    <property type="match status" value="1"/>
</dbReference>
<dbReference type="NCBIfam" id="TIGR01730">
    <property type="entry name" value="RND_mfp"/>
    <property type="match status" value="1"/>
</dbReference>
<keyword evidence="9" id="KW-1185">Reference proteome</keyword>
<evidence type="ECO:0000259" key="6">
    <source>
        <dbReference type="Pfam" id="PF25917"/>
    </source>
</evidence>
<dbReference type="Proteomes" id="UP001652564">
    <property type="component" value="Unassembled WGS sequence"/>
</dbReference>
<comment type="similarity">
    <text evidence="2">Belongs to the membrane fusion protein (MFP) (TC 8.A.1) family.</text>
</comment>
<feature type="coiled-coil region" evidence="4">
    <location>
        <begin position="83"/>
        <end position="110"/>
    </location>
</feature>
<evidence type="ECO:0000256" key="3">
    <source>
        <dbReference type="ARBA" id="ARBA00022448"/>
    </source>
</evidence>
<accession>A0ABT2ZKN0</accession>
<feature type="domain" description="Multidrug resistance protein MdtA-like barrel-sandwich hybrid" evidence="6">
    <location>
        <begin position="45"/>
        <end position="179"/>
    </location>
</feature>
<keyword evidence="5" id="KW-0732">Signal</keyword>
<reference evidence="8 9" key="1">
    <citation type="submission" date="2022-10" db="EMBL/GenBank/DDBJ databases">
        <title>Defluviimonas sp. nov., isolated from ocean surface sediments.</title>
        <authorList>
            <person name="He W."/>
            <person name="Wang L."/>
            <person name="Zhang D.-F."/>
        </authorList>
    </citation>
    <scope>NUCLEOTIDE SEQUENCE [LARGE SCALE GENOMIC DNA]</scope>
    <source>
        <strain evidence="8 9">WL0050</strain>
    </source>
</reference>
<keyword evidence="3" id="KW-0813">Transport</keyword>
<dbReference type="EMBL" id="JAOWKZ010000001">
    <property type="protein sequence ID" value="MCV2871682.1"/>
    <property type="molecule type" value="Genomic_DNA"/>
</dbReference>
<comment type="subcellular location">
    <subcellularLocation>
        <location evidence="1">Cell envelope</location>
    </subcellularLocation>
</comment>
<dbReference type="Gene3D" id="2.40.50.100">
    <property type="match status" value="1"/>
</dbReference>
<dbReference type="PANTHER" id="PTHR30469:SF15">
    <property type="entry name" value="HLYD FAMILY OF SECRETION PROTEINS"/>
    <property type="match status" value="1"/>
</dbReference>
<dbReference type="InterPro" id="IPR058625">
    <property type="entry name" value="MdtA-like_BSH"/>
</dbReference>
<comment type="caution">
    <text evidence="8">The sequence shown here is derived from an EMBL/GenBank/DDBJ whole genome shotgun (WGS) entry which is preliminary data.</text>
</comment>
<dbReference type="PANTHER" id="PTHR30469">
    <property type="entry name" value="MULTIDRUG RESISTANCE PROTEIN MDTA"/>
    <property type="match status" value="1"/>
</dbReference>
<organism evidence="8 9">
    <name type="scientific">Albidovulum litorale</name>
    <dbReference type="NCBI Taxonomy" id="2984134"/>
    <lineage>
        <taxon>Bacteria</taxon>
        <taxon>Pseudomonadati</taxon>
        <taxon>Pseudomonadota</taxon>
        <taxon>Alphaproteobacteria</taxon>
        <taxon>Rhodobacterales</taxon>
        <taxon>Paracoccaceae</taxon>
        <taxon>Albidovulum</taxon>
    </lineage>
</organism>
<dbReference type="Pfam" id="PF25967">
    <property type="entry name" value="RND-MFP_C"/>
    <property type="match status" value="1"/>
</dbReference>
<dbReference type="InterPro" id="IPR006143">
    <property type="entry name" value="RND_pump_MFP"/>
</dbReference>
<proteinExistence type="inferred from homology"/>
<keyword evidence="4" id="KW-0175">Coiled coil</keyword>
<evidence type="ECO:0000256" key="2">
    <source>
        <dbReference type="ARBA" id="ARBA00009477"/>
    </source>
</evidence>
<dbReference type="Gene3D" id="2.40.30.170">
    <property type="match status" value="1"/>
</dbReference>